<proteinExistence type="predicted"/>
<protein>
    <submittedName>
        <fullName evidence="1">Uncharacterized protein</fullName>
    </submittedName>
</protein>
<dbReference type="Proteomes" id="UP000325743">
    <property type="component" value="Chromosome 1"/>
</dbReference>
<accession>A0A5P3VDZ4</accession>
<sequence length="243" mass="27174">MLAGRRPFTNVDIALSVGYAFFGSVSALTSAVAANNGSTRVVALQRVPDKIDARHARLTEAEREAVTQGYVTRFRLDERGSGVNRERIRDEIGSYVYKWMLRYAPQYLPPKGVVLNPTPFEQRRRSPISISDRGLAEYVKARAAELLATGFKARLSARVLMDGYPGASVYSRRNHRLPLATAALAEYSETNDAWRLRTTLDVVDEAKSLSISGVPTRAEVEKLSSCQRKRLCERLRKAIREKA</sequence>
<dbReference type="EMBL" id="CP032518">
    <property type="protein sequence ID" value="QEZ44168.1"/>
    <property type="molecule type" value="Genomic_DNA"/>
</dbReference>
<reference evidence="1 2" key="1">
    <citation type="submission" date="2018-09" db="EMBL/GenBank/DDBJ databases">
        <title>Complete genome sequence of Cupriavidus oxalaticus T2, a bacterium capable of phenol tolerance and degradation.</title>
        <authorList>
            <person name="Yan J."/>
        </authorList>
    </citation>
    <scope>NUCLEOTIDE SEQUENCE [LARGE SCALE GENOMIC DNA]</scope>
    <source>
        <strain evidence="1 2">T2</strain>
    </source>
</reference>
<evidence type="ECO:0000313" key="1">
    <source>
        <dbReference type="EMBL" id="QEZ44168.1"/>
    </source>
</evidence>
<gene>
    <name evidence="1" type="ORF">D2917_07940</name>
</gene>
<evidence type="ECO:0000313" key="2">
    <source>
        <dbReference type="Proteomes" id="UP000325743"/>
    </source>
</evidence>
<organism evidence="1 2">
    <name type="scientific">Cupriavidus oxalaticus</name>
    <dbReference type="NCBI Taxonomy" id="96344"/>
    <lineage>
        <taxon>Bacteria</taxon>
        <taxon>Pseudomonadati</taxon>
        <taxon>Pseudomonadota</taxon>
        <taxon>Betaproteobacteria</taxon>
        <taxon>Burkholderiales</taxon>
        <taxon>Burkholderiaceae</taxon>
        <taxon>Cupriavidus</taxon>
    </lineage>
</organism>
<dbReference type="AlphaFoldDB" id="A0A5P3VDZ4"/>
<name>A0A5P3VDZ4_9BURK</name>